<feature type="transmembrane region" description="Helical" evidence="1">
    <location>
        <begin position="188"/>
        <end position="206"/>
    </location>
</feature>
<comment type="caution">
    <text evidence="2">The sequence shown here is derived from an EMBL/GenBank/DDBJ whole genome shotgun (WGS) entry which is preliminary data.</text>
</comment>
<keyword evidence="1" id="KW-0472">Membrane</keyword>
<keyword evidence="3" id="KW-1185">Reference proteome</keyword>
<dbReference type="Pfam" id="PF20334">
    <property type="entry name" value="DUF6629"/>
    <property type="match status" value="1"/>
</dbReference>
<dbReference type="RefSeq" id="WP_380752245.1">
    <property type="nucleotide sequence ID" value="NZ_JBHULT010000009.1"/>
</dbReference>
<sequence>MCFSATASFGASGVLLIIGAVSILKANGMRQLPFAVIPLIFAIQQFTEGLLWLSLERAYPGNEGILTRFYLFFAEVMWPVWIPLCFLWLEHNTTRRRILKVLSGAGFLVAGYMAYCLMTYEVQSLIAENHIKYFLDYPRPLHGYGNLLYGLATVVPAFVSKAKGMEIFGLLVLVSYLVSFIYFRDSLISVWCFFAAVISISVWFLLPATSQPGEVRY</sequence>
<evidence type="ECO:0000313" key="3">
    <source>
        <dbReference type="Proteomes" id="UP001597468"/>
    </source>
</evidence>
<evidence type="ECO:0000256" key="1">
    <source>
        <dbReference type="SAM" id="Phobius"/>
    </source>
</evidence>
<dbReference type="InterPro" id="IPR046737">
    <property type="entry name" value="DUF6629"/>
</dbReference>
<dbReference type="EMBL" id="JBHULT010000009">
    <property type="protein sequence ID" value="MFD2518331.1"/>
    <property type="molecule type" value="Genomic_DNA"/>
</dbReference>
<organism evidence="2 3">
    <name type="scientific">Salinimicrobium flavum</name>
    <dbReference type="NCBI Taxonomy" id="1737065"/>
    <lineage>
        <taxon>Bacteria</taxon>
        <taxon>Pseudomonadati</taxon>
        <taxon>Bacteroidota</taxon>
        <taxon>Flavobacteriia</taxon>
        <taxon>Flavobacteriales</taxon>
        <taxon>Flavobacteriaceae</taxon>
        <taxon>Salinimicrobium</taxon>
    </lineage>
</organism>
<accession>A0ABW5IZ30</accession>
<keyword evidence="1" id="KW-0812">Transmembrane</keyword>
<feature type="transmembrane region" description="Helical" evidence="1">
    <location>
        <begin position="166"/>
        <end position="182"/>
    </location>
</feature>
<evidence type="ECO:0000313" key="2">
    <source>
        <dbReference type="EMBL" id="MFD2518331.1"/>
    </source>
</evidence>
<name>A0ABW5IZ30_9FLAO</name>
<feature type="transmembrane region" description="Helical" evidence="1">
    <location>
        <begin position="67"/>
        <end position="89"/>
    </location>
</feature>
<protein>
    <submittedName>
        <fullName evidence="2">DUF6629 family protein</fullName>
    </submittedName>
</protein>
<proteinExistence type="predicted"/>
<feature type="transmembrane region" description="Helical" evidence="1">
    <location>
        <begin position="140"/>
        <end position="159"/>
    </location>
</feature>
<reference evidence="3" key="1">
    <citation type="journal article" date="2019" name="Int. J. Syst. Evol. Microbiol.">
        <title>The Global Catalogue of Microorganisms (GCM) 10K type strain sequencing project: providing services to taxonomists for standard genome sequencing and annotation.</title>
        <authorList>
            <consortium name="The Broad Institute Genomics Platform"/>
            <consortium name="The Broad Institute Genome Sequencing Center for Infectious Disease"/>
            <person name="Wu L."/>
            <person name="Ma J."/>
        </authorList>
    </citation>
    <scope>NUCLEOTIDE SEQUENCE [LARGE SCALE GENOMIC DNA]</scope>
    <source>
        <strain evidence="3">KCTC 42585</strain>
    </source>
</reference>
<gene>
    <name evidence="2" type="ORF">ACFSTG_10535</name>
</gene>
<feature type="transmembrane region" description="Helical" evidence="1">
    <location>
        <begin position="101"/>
        <end position="120"/>
    </location>
</feature>
<feature type="transmembrane region" description="Helical" evidence="1">
    <location>
        <begin position="36"/>
        <end position="55"/>
    </location>
</feature>
<feature type="transmembrane region" description="Helical" evidence="1">
    <location>
        <begin position="6"/>
        <end position="24"/>
    </location>
</feature>
<keyword evidence="1" id="KW-1133">Transmembrane helix</keyword>
<dbReference type="Proteomes" id="UP001597468">
    <property type="component" value="Unassembled WGS sequence"/>
</dbReference>